<sequence length="119" mass="13838">MVIHQQILKSAGAIIKKYQPKDKIFTKGDSAQYYFQIVSGSVKMNNYDESGREYIQNFLKDGECFGESLLFIDHKYSMNAIAITFCEVLILKKTLFFNLIQQNPKLCFEMNKWLSKTAF</sequence>
<dbReference type="SUPFAM" id="SSF51206">
    <property type="entry name" value="cAMP-binding domain-like"/>
    <property type="match status" value="1"/>
</dbReference>
<dbReference type="EMBL" id="CP033928">
    <property type="protein sequence ID" value="AZA59823.1"/>
    <property type="molecule type" value="Genomic_DNA"/>
</dbReference>
<dbReference type="RefSeq" id="WP_123884972.1">
    <property type="nucleotide sequence ID" value="NZ_CP033928.1"/>
</dbReference>
<name>A0A3G6N4C8_9FLAO</name>
<dbReference type="Gene3D" id="2.60.120.10">
    <property type="entry name" value="Jelly Rolls"/>
    <property type="match status" value="1"/>
</dbReference>
<dbReference type="InterPro" id="IPR014710">
    <property type="entry name" value="RmlC-like_jellyroll"/>
</dbReference>
<dbReference type="GO" id="GO:0005829">
    <property type="term" value="C:cytosol"/>
    <property type="evidence" value="ECO:0007669"/>
    <property type="project" value="TreeGrafter"/>
</dbReference>
<dbReference type="CDD" id="cd00038">
    <property type="entry name" value="CAP_ED"/>
    <property type="match status" value="1"/>
</dbReference>
<dbReference type="GO" id="GO:0003700">
    <property type="term" value="F:DNA-binding transcription factor activity"/>
    <property type="evidence" value="ECO:0007669"/>
    <property type="project" value="TreeGrafter"/>
</dbReference>
<dbReference type="AlphaFoldDB" id="A0A3G6N4C8"/>
<evidence type="ECO:0000313" key="2">
    <source>
        <dbReference type="Proteomes" id="UP000269076"/>
    </source>
</evidence>
<protein>
    <submittedName>
        <fullName evidence="1">Cyclic nucleotide-binding domain-containing protein</fullName>
    </submittedName>
</protein>
<dbReference type="InterPro" id="IPR050397">
    <property type="entry name" value="Env_Response_Regulators"/>
</dbReference>
<dbReference type="InterPro" id="IPR018490">
    <property type="entry name" value="cNMP-bd_dom_sf"/>
</dbReference>
<evidence type="ECO:0000313" key="1">
    <source>
        <dbReference type="EMBL" id="AZA59823.1"/>
    </source>
</evidence>
<gene>
    <name evidence="1" type="ORF">EG340_01635</name>
</gene>
<dbReference type="Pfam" id="PF00027">
    <property type="entry name" value="cNMP_binding"/>
    <property type="match status" value="1"/>
</dbReference>
<dbReference type="Proteomes" id="UP000269076">
    <property type="component" value="Chromosome"/>
</dbReference>
<dbReference type="InterPro" id="IPR000595">
    <property type="entry name" value="cNMP-bd_dom"/>
</dbReference>
<organism evidence="1 2">
    <name type="scientific">Chryseobacterium indoltheticum</name>
    <dbReference type="NCBI Taxonomy" id="254"/>
    <lineage>
        <taxon>Bacteria</taxon>
        <taxon>Pseudomonadati</taxon>
        <taxon>Bacteroidota</taxon>
        <taxon>Flavobacteriia</taxon>
        <taxon>Flavobacteriales</taxon>
        <taxon>Weeksellaceae</taxon>
        <taxon>Chryseobacterium group</taxon>
        <taxon>Chryseobacterium</taxon>
    </lineage>
</organism>
<accession>A0A3G6N4C8</accession>
<reference evidence="1 2" key="1">
    <citation type="submission" date="2018-11" db="EMBL/GenBank/DDBJ databases">
        <title>Proposal to divide the Flavobacteriaceae and reorganize its genera based on Amino Acid Identity values calculated from whole genome sequences.</title>
        <authorList>
            <person name="Nicholson A.C."/>
            <person name="Gulvik C.A."/>
            <person name="Whitney A.M."/>
            <person name="Humrighouse B.W."/>
            <person name="Bell M."/>
            <person name="Holmes B."/>
            <person name="Steigerwalt A."/>
            <person name="Villarma A."/>
            <person name="Sheth M."/>
            <person name="Batra D."/>
            <person name="Pryor J."/>
            <person name="Bernardet J.-F."/>
            <person name="Hugo C."/>
            <person name="Kampfer P."/>
            <person name="Newman J."/>
            <person name="Mcquiston J.R."/>
        </authorList>
    </citation>
    <scope>NUCLEOTIDE SEQUENCE [LARGE SCALE GENOMIC DNA]</scope>
    <source>
        <strain evidence="1 2">G0211</strain>
    </source>
</reference>
<dbReference type="PANTHER" id="PTHR24567">
    <property type="entry name" value="CRP FAMILY TRANSCRIPTIONAL REGULATORY PROTEIN"/>
    <property type="match status" value="1"/>
</dbReference>
<dbReference type="PANTHER" id="PTHR24567:SF26">
    <property type="entry name" value="REGULATORY PROTEIN YEIL"/>
    <property type="match status" value="1"/>
</dbReference>
<proteinExistence type="predicted"/>
<dbReference type="PROSITE" id="PS50042">
    <property type="entry name" value="CNMP_BINDING_3"/>
    <property type="match status" value="1"/>
</dbReference>